<protein>
    <submittedName>
        <fullName evidence="3">Uncharacterized protein</fullName>
    </submittedName>
</protein>
<evidence type="ECO:0000256" key="2">
    <source>
        <dbReference type="SAM" id="Phobius"/>
    </source>
</evidence>
<reference evidence="3" key="1">
    <citation type="journal article" date="2020" name="Stud. Mycol.">
        <title>101 Dothideomycetes genomes: a test case for predicting lifestyles and emergence of pathogens.</title>
        <authorList>
            <person name="Haridas S."/>
            <person name="Albert R."/>
            <person name="Binder M."/>
            <person name="Bloem J."/>
            <person name="Labutti K."/>
            <person name="Salamov A."/>
            <person name="Andreopoulos B."/>
            <person name="Baker S."/>
            <person name="Barry K."/>
            <person name="Bills G."/>
            <person name="Bluhm B."/>
            <person name="Cannon C."/>
            <person name="Castanera R."/>
            <person name="Culley D."/>
            <person name="Daum C."/>
            <person name="Ezra D."/>
            <person name="Gonzalez J."/>
            <person name="Henrissat B."/>
            <person name="Kuo A."/>
            <person name="Liang C."/>
            <person name="Lipzen A."/>
            <person name="Lutzoni F."/>
            <person name="Magnuson J."/>
            <person name="Mondo S."/>
            <person name="Nolan M."/>
            <person name="Ohm R."/>
            <person name="Pangilinan J."/>
            <person name="Park H.-J."/>
            <person name="Ramirez L."/>
            <person name="Alfaro M."/>
            <person name="Sun H."/>
            <person name="Tritt A."/>
            <person name="Yoshinaga Y."/>
            <person name="Zwiers L.-H."/>
            <person name="Turgeon B."/>
            <person name="Goodwin S."/>
            <person name="Spatafora J."/>
            <person name="Crous P."/>
            <person name="Grigoriev I."/>
        </authorList>
    </citation>
    <scope>NUCLEOTIDE SEQUENCE</scope>
    <source>
        <strain evidence="3">CBS 675.92</strain>
    </source>
</reference>
<feature type="transmembrane region" description="Helical" evidence="2">
    <location>
        <begin position="49"/>
        <end position="68"/>
    </location>
</feature>
<accession>A0A6A5U8B3</accession>
<keyword evidence="4" id="KW-1185">Reference proteome</keyword>
<evidence type="ECO:0000313" key="3">
    <source>
        <dbReference type="EMBL" id="KAF1957357.1"/>
    </source>
</evidence>
<name>A0A6A5U8B3_9PLEO</name>
<feature type="transmembrane region" description="Helical" evidence="2">
    <location>
        <begin position="109"/>
        <end position="130"/>
    </location>
</feature>
<feature type="transmembrane region" description="Helical" evidence="2">
    <location>
        <begin position="75"/>
        <end position="103"/>
    </location>
</feature>
<dbReference type="OrthoDB" id="3928876at2759"/>
<gene>
    <name evidence="3" type="ORF">CC80DRAFT_443514</name>
</gene>
<dbReference type="EMBL" id="ML976989">
    <property type="protein sequence ID" value="KAF1957357.1"/>
    <property type="molecule type" value="Genomic_DNA"/>
</dbReference>
<feature type="region of interest" description="Disordered" evidence="1">
    <location>
        <begin position="165"/>
        <end position="249"/>
    </location>
</feature>
<dbReference type="AlphaFoldDB" id="A0A6A5U8B3"/>
<feature type="compositionally biased region" description="Basic and acidic residues" evidence="1">
    <location>
        <begin position="230"/>
        <end position="249"/>
    </location>
</feature>
<dbReference type="Pfam" id="PF16015">
    <property type="entry name" value="Promethin"/>
    <property type="match status" value="1"/>
</dbReference>
<evidence type="ECO:0000313" key="4">
    <source>
        <dbReference type="Proteomes" id="UP000800035"/>
    </source>
</evidence>
<keyword evidence="2" id="KW-0812">Transmembrane</keyword>
<dbReference type="Proteomes" id="UP000800035">
    <property type="component" value="Unassembled WGS sequence"/>
</dbReference>
<sequence length="249" mass="26662">MSALLNNIQSTFGKLSTTFQNMLNKFCPPEKRTEILSNLQQFAVNNPKLAGFLTAQIAFTGIPLLLFLTFSVTVFLFSLMAALLIGLVAALLFTVFMVGIALIVVLPTVFLTTFGATFVFLWGLGGYYLLKWINDGKFPAPKGSAVGDKINDFTGGRIGWLRDGARKKQEEVATGGDETSKDRGGEKKDVKGSAHENGASKKSPDGSLKTSTDGQAGGGAKKPPKLAESPIKHTETVKDTSKNEGHTSQ</sequence>
<evidence type="ECO:0000256" key="1">
    <source>
        <dbReference type="SAM" id="MobiDB-lite"/>
    </source>
</evidence>
<organism evidence="3 4">
    <name type="scientific">Byssothecium circinans</name>
    <dbReference type="NCBI Taxonomy" id="147558"/>
    <lineage>
        <taxon>Eukaryota</taxon>
        <taxon>Fungi</taxon>
        <taxon>Dikarya</taxon>
        <taxon>Ascomycota</taxon>
        <taxon>Pezizomycotina</taxon>
        <taxon>Dothideomycetes</taxon>
        <taxon>Pleosporomycetidae</taxon>
        <taxon>Pleosporales</taxon>
        <taxon>Massarineae</taxon>
        <taxon>Massarinaceae</taxon>
        <taxon>Byssothecium</taxon>
    </lineage>
</organism>
<keyword evidence="2" id="KW-1133">Transmembrane helix</keyword>
<proteinExistence type="predicted"/>
<feature type="compositionally biased region" description="Basic and acidic residues" evidence="1">
    <location>
        <begin position="178"/>
        <end position="204"/>
    </location>
</feature>
<keyword evidence="2" id="KW-0472">Membrane</keyword>